<dbReference type="Proteomes" id="UP000504604">
    <property type="component" value="Linkage group LG3"/>
</dbReference>
<feature type="transmembrane region" description="Helical" evidence="6">
    <location>
        <begin position="249"/>
        <end position="269"/>
    </location>
</feature>
<comment type="similarity">
    <text evidence="2">Belongs to the UPF0496 family.</text>
</comment>
<evidence type="ECO:0000256" key="1">
    <source>
        <dbReference type="ARBA" id="ARBA00004370"/>
    </source>
</evidence>
<evidence type="ECO:0000256" key="5">
    <source>
        <dbReference type="ARBA" id="ARBA00023136"/>
    </source>
</evidence>
<feature type="transmembrane region" description="Helical" evidence="6">
    <location>
        <begin position="222"/>
        <end position="243"/>
    </location>
</feature>
<protein>
    <submittedName>
        <fullName evidence="8">UPF0496 protein At1g20180-like</fullName>
    </submittedName>
</protein>
<organism evidence="7 8">
    <name type="scientific">Sesamum indicum</name>
    <name type="common">Oriental sesame</name>
    <name type="synonym">Sesamum orientale</name>
    <dbReference type="NCBI Taxonomy" id="4182"/>
    <lineage>
        <taxon>Eukaryota</taxon>
        <taxon>Viridiplantae</taxon>
        <taxon>Streptophyta</taxon>
        <taxon>Embryophyta</taxon>
        <taxon>Tracheophyta</taxon>
        <taxon>Spermatophyta</taxon>
        <taxon>Magnoliopsida</taxon>
        <taxon>eudicotyledons</taxon>
        <taxon>Gunneridae</taxon>
        <taxon>Pentapetalae</taxon>
        <taxon>asterids</taxon>
        <taxon>lamiids</taxon>
        <taxon>Lamiales</taxon>
        <taxon>Pedaliaceae</taxon>
        <taxon>Sesamum</taxon>
    </lineage>
</organism>
<dbReference type="Pfam" id="PF05055">
    <property type="entry name" value="DUF677"/>
    <property type="match status" value="1"/>
</dbReference>
<keyword evidence="5 6" id="KW-0472">Membrane</keyword>
<accession>A0A6I9T3W2</accession>
<keyword evidence="7" id="KW-1185">Reference proteome</keyword>
<dbReference type="AlphaFoldDB" id="A0A6I9T3W2"/>
<sequence>MYSHIRRTLCSKLMIKSPLPKQGRHGKEDAVNSLMRKPNVNEEYKEAFRTKSYIEICNKVQDQLELRSLTSGDLDLDHDDEEGRQYLHLSEYLLQPHQETLTSMFDHTSNHHQFLLNYFKISLEATKICESLLTNVHQARNGYRAIKTVTKLIKRVPDCGNRTHNHYHRVYKTLASFARRGNPFSTMALEKFLELHDKHVNLLQELTSQHRKTKRRTKFIRLIKRGMTSFIVMACGALVVALLVLAMHIATVGLVAAPGLAIICALGLFMMKKTRRDEREWSVARLDEVVEQLDMAARGVYIMMNDFNTMSRLVRRLHDEMEHRKFVAEICVRKGKNKMLKEVIEREFQMHECCFLEQLEELEKQIYLCFLDINRSTRLLVRKMVEWY</sequence>
<dbReference type="PANTHER" id="PTHR31113">
    <property type="entry name" value="UPF0496 PROTEIN 3-RELATED"/>
    <property type="match status" value="1"/>
</dbReference>
<dbReference type="GO" id="GO:0016020">
    <property type="term" value="C:membrane"/>
    <property type="evidence" value="ECO:0007669"/>
    <property type="project" value="UniProtKB-SubCell"/>
</dbReference>
<evidence type="ECO:0000256" key="3">
    <source>
        <dbReference type="ARBA" id="ARBA00022692"/>
    </source>
</evidence>
<keyword evidence="4 6" id="KW-1133">Transmembrane helix</keyword>
<evidence type="ECO:0000313" key="8">
    <source>
        <dbReference type="RefSeq" id="XP_011075001.1"/>
    </source>
</evidence>
<dbReference type="Gramene" id="SIN_1009040.t">
    <property type="protein sequence ID" value="SIN_1009040.t"/>
    <property type="gene ID" value="SIN_1009040"/>
</dbReference>
<dbReference type="PANTHER" id="PTHR31113:SF20">
    <property type="entry name" value="UPF0496 PROTEIN 2-RELATED"/>
    <property type="match status" value="1"/>
</dbReference>
<dbReference type="KEGG" id="sind:105159587"/>
<dbReference type="OrthoDB" id="776561at2759"/>
<evidence type="ECO:0000313" key="7">
    <source>
        <dbReference type="Proteomes" id="UP000504604"/>
    </source>
</evidence>
<dbReference type="InParanoid" id="A0A6I9T3W2"/>
<evidence type="ECO:0000256" key="6">
    <source>
        <dbReference type="SAM" id="Phobius"/>
    </source>
</evidence>
<name>A0A6I9T3W2_SESIN</name>
<evidence type="ECO:0000256" key="2">
    <source>
        <dbReference type="ARBA" id="ARBA00009074"/>
    </source>
</evidence>
<keyword evidence="3 6" id="KW-0812">Transmembrane</keyword>
<comment type="subcellular location">
    <subcellularLocation>
        <location evidence="1">Membrane</location>
    </subcellularLocation>
</comment>
<reference evidence="8" key="1">
    <citation type="submission" date="2025-08" db="UniProtKB">
        <authorList>
            <consortium name="RefSeq"/>
        </authorList>
    </citation>
    <scope>IDENTIFICATION</scope>
</reference>
<dbReference type="RefSeq" id="XP_011075001.1">
    <property type="nucleotide sequence ID" value="XM_011076699.2"/>
</dbReference>
<gene>
    <name evidence="8" type="primary">LOC105159587</name>
</gene>
<dbReference type="GeneID" id="105159587"/>
<evidence type="ECO:0000256" key="4">
    <source>
        <dbReference type="ARBA" id="ARBA00022989"/>
    </source>
</evidence>
<proteinExistence type="inferred from homology"/>
<dbReference type="InterPro" id="IPR007749">
    <property type="entry name" value="DUF677"/>
</dbReference>